<accession>A0A3M0GDJ7</accession>
<sequence length="121" mass="12801">MEAVSQDHGHAVGPTGIGKTTLPAPSASPRATLDIPWPTTRRSARPVLTGLYSTADHGSVYTSQAFRNYYSSLEVRQSIGAVVTSGDNALAESFNAKLKQEVLQDRTVFEAGTPAILTKAA</sequence>
<feature type="region of interest" description="Disordered" evidence="1">
    <location>
        <begin position="1"/>
        <end position="37"/>
    </location>
</feature>
<gene>
    <name evidence="2" type="ORF">D9543_06395</name>
</gene>
<reference evidence="2 3" key="1">
    <citation type="submission" date="2018-10" db="EMBL/GenBank/DDBJ databases">
        <title>Corynebacterium macginleyi genome sequencing and assembly of the type strain and two clinical samples.</title>
        <authorList>
            <person name="Bernier A.-M."/>
            <person name="Bernard K."/>
        </authorList>
    </citation>
    <scope>NUCLEOTIDE SEQUENCE [LARGE SCALE GENOMIC DNA]</scope>
    <source>
        <strain evidence="2 3">NML 120205</strain>
    </source>
</reference>
<comment type="caution">
    <text evidence="2">The sequence shown here is derived from an EMBL/GenBank/DDBJ whole genome shotgun (WGS) entry which is preliminary data.</text>
</comment>
<feature type="compositionally biased region" description="Basic and acidic residues" evidence="1">
    <location>
        <begin position="1"/>
        <end position="10"/>
    </location>
</feature>
<dbReference type="Gene3D" id="3.30.420.10">
    <property type="entry name" value="Ribonuclease H-like superfamily/Ribonuclease H"/>
    <property type="match status" value="1"/>
</dbReference>
<dbReference type="InterPro" id="IPR036397">
    <property type="entry name" value="RNaseH_sf"/>
</dbReference>
<dbReference type="InterPro" id="IPR012337">
    <property type="entry name" value="RNaseH-like_sf"/>
</dbReference>
<organism evidence="2 3">
    <name type="scientific">Corynebacterium macginleyi</name>
    <dbReference type="NCBI Taxonomy" id="38290"/>
    <lineage>
        <taxon>Bacteria</taxon>
        <taxon>Bacillati</taxon>
        <taxon>Actinomycetota</taxon>
        <taxon>Actinomycetes</taxon>
        <taxon>Mycobacteriales</taxon>
        <taxon>Corynebacteriaceae</taxon>
        <taxon>Corynebacterium</taxon>
    </lineage>
</organism>
<dbReference type="AlphaFoldDB" id="A0A3M0GDJ7"/>
<dbReference type="Proteomes" id="UP000270649">
    <property type="component" value="Unassembled WGS sequence"/>
</dbReference>
<dbReference type="SUPFAM" id="SSF53098">
    <property type="entry name" value="Ribonuclease H-like"/>
    <property type="match status" value="1"/>
</dbReference>
<name>A0A3M0GDJ7_9CORY</name>
<dbReference type="EMBL" id="REGC01000006">
    <property type="protein sequence ID" value="RMB60702.1"/>
    <property type="molecule type" value="Genomic_DNA"/>
</dbReference>
<evidence type="ECO:0000313" key="2">
    <source>
        <dbReference type="EMBL" id="RMB60702.1"/>
    </source>
</evidence>
<evidence type="ECO:0000256" key="1">
    <source>
        <dbReference type="SAM" id="MobiDB-lite"/>
    </source>
</evidence>
<evidence type="ECO:0000313" key="3">
    <source>
        <dbReference type="Proteomes" id="UP000270649"/>
    </source>
</evidence>
<proteinExistence type="predicted"/>
<dbReference type="GO" id="GO:0003676">
    <property type="term" value="F:nucleic acid binding"/>
    <property type="evidence" value="ECO:0007669"/>
    <property type="project" value="InterPro"/>
</dbReference>
<protein>
    <submittedName>
        <fullName evidence="2">Transposase</fullName>
    </submittedName>
</protein>